<evidence type="ECO:0000313" key="5">
    <source>
        <dbReference type="EMBL" id="AFD34183.1"/>
    </source>
</evidence>
<dbReference type="Pfam" id="PF01395">
    <property type="entry name" value="PBP_GOBP"/>
    <property type="match status" value="1"/>
</dbReference>
<name>H9N4S4_9NEOP</name>
<evidence type="ECO:0000256" key="1">
    <source>
        <dbReference type="ARBA" id="ARBA00008098"/>
    </source>
</evidence>
<accession>H9N4S4</accession>
<dbReference type="EMBL" id="JF720865">
    <property type="protein sequence ID" value="AFD34183.1"/>
    <property type="molecule type" value="mRNA"/>
</dbReference>
<dbReference type="Gene3D" id="1.10.238.20">
    <property type="entry name" value="Pheromone/general odorant binding protein domain"/>
    <property type="match status" value="1"/>
</dbReference>
<dbReference type="CDD" id="cd23992">
    <property type="entry name" value="PBP_GOBP"/>
    <property type="match status" value="1"/>
</dbReference>
<keyword evidence="2" id="KW-0813">Transport</keyword>
<feature type="disulfide bond" evidence="3">
    <location>
        <begin position="37"/>
        <end position="72"/>
    </location>
</feature>
<dbReference type="SMART" id="SM00708">
    <property type="entry name" value="PhBP"/>
    <property type="match status" value="1"/>
</dbReference>
<feature type="chain" id="PRO_5003622609" evidence="4">
    <location>
        <begin position="19"/>
        <end position="160"/>
    </location>
</feature>
<protein>
    <submittedName>
        <fullName evidence="5">Pheromone binding protein 2</fullName>
    </submittedName>
</protein>
<evidence type="ECO:0000256" key="4">
    <source>
        <dbReference type="SAM" id="SignalP"/>
    </source>
</evidence>
<dbReference type="InterPro" id="IPR036728">
    <property type="entry name" value="PBP_GOBP_sf"/>
</dbReference>
<dbReference type="GO" id="GO:0005549">
    <property type="term" value="F:odorant binding"/>
    <property type="evidence" value="ECO:0007669"/>
    <property type="project" value="InterPro"/>
</dbReference>
<keyword evidence="4" id="KW-0732">Signal</keyword>
<dbReference type="SUPFAM" id="SSF47565">
    <property type="entry name" value="Insect pheromone/odorant-binding proteins"/>
    <property type="match status" value="1"/>
</dbReference>
<organism evidence="5">
    <name type="scientific">Argyresthia conjugella</name>
    <dbReference type="NCBI Taxonomy" id="687015"/>
    <lineage>
        <taxon>Eukaryota</taxon>
        <taxon>Metazoa</taxon>
        <taxon>Ecdysozoa</taxon>
        <taxon>Arthropoda</taxon>
        <taxon>Hexapoda</taxon>
        <taxon>Insecta</taxon>
        <taxon>Pterygota</taxon>
        <taxon>Neoptera</taxon>
        <taxon>Endopterygota</taxon>
        <taxon>Lepidoptera</taxon>
        <taxon>Glossata</taxon>
        <taxon>Ditrysia</taxon>
        <taxon>Yponomeutoidea</taxon>
        <taxon>Argyresthiidae</taxon>
        <taxon>Argyresthia</taxon>
    </lineage>
</organism>
<evidence type="ECO:0000256" key="2">
    <source>
        <dbReference type="ARBA" id="ARBA00022448"/>
    </source>
</evidence>
<dbReference type="PIRSF" id="PIRSF015604">
    <property type="entry name" value="Odorant/phero_bd"/>
    <property type="match status" value="1"/>
</dbReference>
<proteinExistence type="evidence at transcript level"/>
<dbReference type="AlphaFoldDB" id="H9N4S4"/>
<feature type="signal peptide" evidence="4">
    <location>
        <begin position="1"/>
        <end position="18"/>
    </location>
</feature>
<reference evidence="5" key="1">
    <citation type="submission" date="2011-03" db="EMBL/GenBank/DDBJ databases">
        <title>Identification of genes expressed in the antennae of female apple fruit moths,.</title>
        <authorList>
            <person name="Sekse M.L."/>
            <person name="Klemsdal S."/>
        </authorList>
    </citation>
    <scope>NUCLEOTIDE SEQUENCE</scope>
    <source>
        <tissue evidence="5">Antennae</tissue>
    </source>
</reference>
<dbReference type="PRINTS" id="PR00484">
    <property type="entry name" value="PBPGOBP"/>
</dbReference>
<keyword evidence="3" id="KW-1015">Disulfide bond</keyword>
<dbReference type="InterPro" id="IPR006072">
    <property type="entry name" value="Odorant/phero-bd_Lep"/>
</dbReference>
<dbReference type="InterPro" id="IPR006170">
    <property type="entry name" value="PBP/GOBP"/>
</dbReference>
<evidence type="ECO:0000256" key="3">
    <source>
        <dbReference type="PIRSR" id="PIRSR015604-1"/>
    </source>
</evidence>
<feature type="disulfide bond" evidence="3">
    <location>
        <begin position="115"/>
        <end position="135"/>
    </location>
</feature>
<comment type="similarity">
    <text evidence="1">Belongs to the PBP/GOBP family.</text>
</comment>
<feature type="disulfide bond" evidence="3">
    <location>
        <begin position="68"/>
        <end position="126"/>
    </location>
</feature>
<sequence>MKLLLLMSLMMMCLGIEASKQTMKDIHSGCLKVLQACKHELNLPDHIITDFYHYWKEDYTLLNRDTGCAIICMAKKLDLIDASGKLHHGNAQEFAEKHGADNSMSSQLVQIVHGCEKQFEAVDDDCLRVLEIAKCFRTNIHQLDWAPTMDVIIEEVLTEI</sequence>